<feature type="domain" description="Aminotransferase class I/classII large" evidence="6">
    <location>
        <begin position="28"/>
        <end position="376"/>
    </location>
</feature>
<evidence type="ECO:0000256" key="1">
    <source>
        <dbReference type="ARBA" id="ARBA00001933"/>
    </source>
</evidence>
<dbReference type="Gene3D" id="3.40.640.10">
    <property type="entry name" value="Type I PLP-dependent aspartate aminotransferase-like (Major domain)"/>
    <property type="match status" value="1"/>
</dbReference>
<dbReference type="EMBL" id="JACHHZ010000006">
    <property type="protein sequence ID" value="MBB6095766.1"/>
    <property type="molecule type" value="Genomic_DNA"/>
</dbReference>
<comment type="similarity">
    <text evidence="2">Belongs to the class-I pyridoxal-phosphate-dependent aminotransferase family.</text>
</comment>
<dbReference type="Proteomes" id="UP000588068">
    <property type="component" value="Unassembled WGS sequence"/>
</dbReference>
<proteinExistence type="inferred from homology"/>
<keyword evidence="8" id="KW-1185">Reference proteome</keyword>
<accession>A0A841HS97</accession>
<dbReference type="AlphaFoldDB" id="A0A841HS97"/>
<comment type="caution">
    <text evidence="7">The sequence shown here is derived from an EMBL/GenBank/DDBJ whole genome shotgun (WGS) entry which is preliminary data.</text>
</comment>
<dbReference type="InterPro" id="IPR015424">
    <property type="entry name" value="PyrdxlP-dep_Trfase"/>
</dbReference>
<evidence type="ECO:0000313" key="8">
    <source>
        <dbReference type="Proteomes" id="UP000588068"/>
    </source>
</evidence>
<dbReference type="GO" id="GO:0030170">
    <property type="term" value="F:pyridoxal phosphate binding"/>
    <property type="evidence" value="ECO:0007669"/>
    <property type="project" value="InterPro"/>
</dbReference>
<dbReference type="InterPro" id="IPR051326">
    <property type="entry name" value="Kynurenine-oxoglutarate_AT"/>
</dbReference>
<dbReference type="RefSeq" id="WP_184335159.1">
    <property type="nucleotide sequence ID" value="NZ_JACHHZ010000006.1"/>
</dbReference>
<dbReference type="SUPFAM" id="SSF53383">
    <property type="entry name" value="PLP-dependent transferases"/>
    <property type="match status" value="1"/>
</dbReference>
<dbReference type="InterPro" id="IPR015421">
    <property type="entry name" value="PyrdxlP-dep_Trfase_major"/>
</dbReference>
<evidence type="ECO:0000256" key="3">
    <source>
        <dbReference type="ARBA" id="ARBA00022576"/>
    </source>
</evidence>
<protein>
    <submittedName>
        <fullName evidence="7">Methionine aminotransferase</fullName>
        <ecNumber evidence="7">2.6.1.-</ecNumber>
    </submittedName>
</protein>
<organism evidence="7 8">
    <name type="scientific">Povalibacter uvarum</name>
    <dbReference type="NCBI Taxonomy" id="732238"/>
    <lineage>
        <taxon>Bacteria</taxon>
        <taxon>Pseudomonadati</taxon>
        <taxon>Pseudomonadota</taxon>
        <taxon>Gammaproteobacteria</taxon>
        <taxon>Steroidobacterales</taxon>
        <taxon>Steroidobacteraceae</taxon>
        <taxon>Povalibacter</taxon>
    </lineage>
</organism>
<evidence type="ECO:0000256" key="5">
    <source>
        <dbReference type="ARBA" id="ARBA00022898"/>
    </source>
</evidence>
<dbReference type="InterPro" id="IPR004839">
    <property type="entry name" value="Aminotransferase_I/II_large"/>
</dbReference>
<gene>
    <name evidence="7" type="ORF">HNQ60_004657</name>
</gene>
<dbReference type="GO" id="GO:0016212">
    <property type="term" value="F:kynurenine-oxoglutarate transaminase activity"/>
    <property type="evidence" value="ECO:0007669"/>
    <property type="project" value="TreeGrafter"/>
</dbReference>
<dbReference type="Gene3D" id="3.90.1150.10">
    <property type="entry name" value="Aspartate Aminotransferase, domain 1"/>
    <property type="match status" value="1"/>
</dbReference>
<dbReference type="CDD" id="cd00609">
    <property type="entry name" value="AAT_like"/>
    <property type="match status" value="1"/>
</dbReference>
<dbReference type="PANTHER" id="PTHR43807:SF20">
    <property type="entry name" value="FI04487P"/>
    <property type="match status" value="1"/>
</dbReference>
<dbReference type="PANTHER" id="PTHR43807">
    <property type="entry name" value="FI04487P"/>
    <property type="match status" value="1"/>
</dbReference>
<keyword evidence="3 7" id="KW-0032">Aminotransferase</keyword>
<evidence type="ECO:0000256" key="4">
    <source>
        <dbReference type="ARBA" id="ARBA00022679"/>
    </source>
</evidence>
<keyword evidence="4 7" id="KW-0808">Transferase</keyword>
<dbReference type="EC" id="2.6.1.-" evidence="7"/>
<reference evidence="7 8" key="1">
    <citation type="submission" date="2020-08" db="EMBL/GenBank/DDBJ databases">
        <title>Genomic Encyclopedia of Type Strains, Phase IV (KMG-IV): sequencing the most valuable type-strain genomes for metagenomic binning, comparative biology and taxonomic classification.</title>
        <authorList>
            <person name="Goeker M."/>
        </authorList>
    </citation>
    <scope>NUCLEOTIDE SEQUENCE [LARGE SCALE GENOMIC DNA]</scope>
    <source>
        <strain evidence="7 8">DSM 26723</strain>
    </source>
</reference>
<evidence type="ECO:0000259" key="6">
    <source>
        <dbReference type="Pfam" id="PF00155"/>
    </source>
</evidence>
<evidence type="ECO:0000313" key="7">
    <source>
        <dbReference type="EMBL" id="MBB6095766.1"/>
    </source>
</evidence>
<dbReference type="NCBIfam" id="NF006569">
    <property type="entry name" value="PRK09082.1"/>
    <property type="match status" value="1"/>
</dbReference>
<dbReference type="GO" id="GO:0005737">
    <property type="term" value="C:cytoplasm"/>
    <property type="evidence" value="ECO:0007669"/>
    <property type="project" value="TreeGrafter"/>
</dbReference>
<dbReference type="Pfam" id="PF00155">
    <property type="entry name" value="Aminotran_1_2"/>
    <property type="match status" value="1"/>
</dbReference>
<dbReference type="InterPro" id="IPR015422">
    <property type="entry name" value="PyrdxlP-dep_Trfase_small"/>
</dbReference>
<sequence>MALKSKLPHVGTTIFTVMTNRAREMGAINLAQGFPDFDSPELLKELLAQKTSAGHNQYAPMIGESSLREQIARKMQANYGRTVNPEAEITITLGATEAIFSAISALVHPGDDVILFDPSYDSYGPAVILAGGRPVHIPLQAPHFRIDWQRVREAVTPKLRMVMINTPHNPTGMILSGDDLNQLAEVLRPTDAFVLSDEVYEHMVYDGARHASVFGHEELYARGVVCFSFGKTMHATGWRVGYAIAPPDITREIRRVHQFNTFSIATPLQLAIAEFLKQQPSHSNELSGFYQRKRDLFLRQLQGSPFRWIPSEGTYFQLLDFSGISSVQDAEFADIVLRSAGVASIPVSPFYQSPPHLDVIRFCFAKKDETLIEAAAKLRQLERVAS</sequence>
<dbReference type="FunFam" id="3.40.640.10:FF:000033">
    <property type="entry name" value="Aspartate aminotransferase"/>
    <property type="match status" value="1"/>
</dbReference>
<evidence type="ECO:0000256" key="2">
    <source>
        <dbReference type="ARBA" id="ARBA00007441"/>
    </source>
</evidence>
<comment type="cofactor">
    <cofactor evidence="1">
        <name>pyridoxal 5'-phosphate</name>
        <dbReference type="ChEBI" id="CHEBI:597326"/>
    </cofactor>
</comment>
<keyword evidence="5" id="KW-0663">Pyridoxal phosphate</keyword>
<name>A0A841HS97_9GAMM</name>